<evidence type="ECO:0000256" key="15">
    <source>
        <dbReference type="RuleBase" id="RU363016"/>
    </source>
</evidence>
<keyword evidence="10 15" id="KW-0234">DNA repair</keyword>
<evidence type="ECO:0000256" key="3">
    <source>
        <dbReference type="ARBA" id="ARBA00022741"/>
    </source>
</evidence>
<dbReference type="InterPro" id="IPR011545">
    <property type="entry name" value="DEAD/DEAH_box_helicase_dom"/>
</dbReference>
<evidence type="ECO:0000259" key="16">
    <source>
        <dbReference type="PROSITE" id="PS51192"/>
    </source>
</evidence>
<dbReference type="Gene3D" id="3.40.50.300">
    <property type="entry name" value="P-loop containing nucleotide triphosphate hydrolases"/>
    <property type="match status" value="2"/>
</dbReference>
<proteinExistence type="inferred from homology"/>
<dbReference type="NCBIfam" id="NF008165">
    <property type="entry name" value="PRK10917.1-3"/>
    <property type="match status" value="1"/>
</dbReference>
<keyword evidence="8" id="KW-0238">DNA-binding</keyword>
<reference evidence="18" key="1">
    <citation type="submission" date="2024-05" db="EMBL/GenBank/DDBJ databases">
        <title>Genome sequencing of novel strain.</title>
        <authorList>
            <person name="Ganbat D."/>
            <person name="Ganbat S."/>
            <person name="Lee S.-J."/>
        </authorList>
    </citation>
    <scope>NUCLEOTIDE SEQUENCE</scope>
    <source>
        <strain evidence="18">SMD15-11</strain>
    </source>
</reference>
<keyword evidence="5 15" id="KW-0378">Hydrolase</keyword>
<comment type="catalytic activity">
    <reaction evidence="14 15">
        <text>ATP + H2O = ADP + phosphate + H(+)</text>
        <dbReference type="Rhea" id="RHEA:13065"/>
        <dbReference type="ChEBI" id="CHEBI:15377"/>
        <dbReference type="ChEBI" id="CHEBI:15378"/>
        <dbReference type="ChEBI" id="CHEBI:30616"/>
        <dbReference type="ChEBI" id="CHEBI:43474"/>
        <dbReference type="ChEBI" id="CHEBI:456216"/>
        <dbReference type="EC" id="5.6.2.4"/>
    </reaction>
</comment>
<dbReference type="GO" id="GO:0006310">
    <property type="term" value="P:DNA recombination"/>
    <property type="evidence" value="ECO:0007669"/>
    <property type="project" value="UniProtKB-UniRule"/>
</dbReference>
<dbReference type="InterPro" id="IPR012340">
    <property type="entry name" value="NA-bd_OB-fold"/>
</dbReference>
<comment type="catalytic activity">
    <reaction evidence="12 15">
        <text>Couples ATP hydrolysis with the unwinding of duplex DNA by translocating in the 3'-5' direction.</text>
        <dbReference type="EC" id="5.6.2.4"/>
    </reaction>
</comment>
<evidence type="ECO:0000256" key="5">
    <source>
        <dbReference type="ARBA" id="ARBA00022801"/>
    </source>
</evidence>
<name>A0AB39UV28_9GAMM</name>
<evidence type="ECO:0000313" key="18">
    <source>
        <dbReference type="EMBL" id="XDT71862.1"/>
    </source>
</evidence>
<dbReference type="Pfam" id="PF00270">
    <property type="entry name" value="DEAD"/>
    <property type="match status" value="1"/>
</dbReference>
<evidence type="ECO:0000256" key="14">
    <source>
        <dbReference type="ARBA" id="ARBA00048988"/>
    </source>
</evidence>
<evidence type="ECO:0000256" key="10">
    <source>
        <dbReference type="ARBA" id="ARBA00023204"/>
    </source>
</evidence>
<dbReference type="GO" id="GO:0003677">
    <property type="term" value="F:DNA binding"/>
    <property type="evidence" value="ECO:0007669"/>
    <property type="project" value="UniProtKB-KW"/>
</dbReference>
<dbReference type="PROSITE" id="PS51192">
    <property type="entry name" value="HELICASE_ATP_BIND_1"/>
    <property type="match status" value="1"/>
</dbReference>
<organism evidence="18">
    <name type="scientific">Thermohahella caldifontis</name>
    <dbReference type="NCBI Taxonomy" id="3142973"/>
    <lineage>
        <taxon>Bacteria</taxon>
        <taxon>Pseudomonadati</taxon>
        <taxon>Pseudomonadota</taxon>
        <taxon>Gammaproteobacteria</taxon>
        <taxon>Oceanospirillales</taxon>
        <taxon>Hahellaceae</taxon>
        <taxon>Thermohahella</taxon>
    </lineage>
</organism>
<dbReference type="InterPro" id="IPR001650">
    <property type="entry name" value="Helicase_C-like"/>
</dbReference>
<dbReference type="GO" id="GO:0005524">
    <property type="term" value="F:ATP binding"/>
    <property type="evidence" value="ECO:0007669"/>
    <property type="project" value="UniProtKB-KW"/>
</dbReference>
<dbReference type="NCBIfam" id="NF008168">
    <property type="entry name" value="PRK10917.2-2"/>
    <property type="match status" value="1"/>
</dbReference>
<dbReference type="NCBIfam" id="NF008166">
    <property type="entry name" value="PRK10917.1-4"/>
    <property type="match status" value="1"/>
</dbReference>
<dbReference type="GO" id="GO:0016787">
    <property type="term" value="F:hydrolase activity"/>
    <property type="evidence" value="ECO:0007669"/>
    <property type="project" value="UniProtKB-KW"/>
</dbReference>
<keyword evidence="6 15" id="KW-0347">Helicase</keyword>
<dbReference type="InterPro" id="IPR045562">
    <property type="entry name" value="RecG_dom3_C"/>
</dbReference>
<dbReference type="Pfam" id="PF17191">
    <property type="entry name" value="RecG_wedge"/>
    <property type="match status" value="1"/>
</dbReference>
<dbReference type="PROSITE" id="PS51194">
    <property type="entry name" value="HELICASE_CTER"/>
    <property type="match status" value="1"/>
</dbReference>
<feature type="domain" description="Helicase ATP-binding" evidence="16">
    <location>
        <begin position="300"/>
        <end position="465"/>
    </location>
</feature>
<feature type="domain" description="Helicase C-terminal" evidence="17">
    <location>
        <begin position="498"/>
        <end position="644"/>
    </location>
</feature>
<dbReference type="EC" id="5.6.2.4" evidence="13 15"/>
<dbReference type="CDD" id="cd04488">
    <property type="entry name" value="RecG_wedge_OBF"/>
    <property type="match status" value="1"/>
</dbReference>
<keyword evidence="7 15" id="KW-0067">ATP-binding</keyword>
<dbReference type="KEGG" id="tcd:AAIA72_13785"/>
<accession>A0AB39UV28</accession>
<dbReference type="SMART" id="SM00490">
    <property type="entry name" value="HELICc"/>
    <property type="match status" value="1"/>
</dbReference>
<dbReference type="FunFam" id="3.40.50.300:FF:000391">
    <property type="entry name" value="ATP-dependent DNA helicase RecG"/>
    <property type="match status" value="1"/>
</dbReference>
<dbReference type="InterPro" id="IPR014001">
    <property type="entry name" value="Helicase_ATP-bd"/>
</dbReference>
<dbReference type="InterPro" id="IPR004609">
    <property type="entry name" value="ATP-dep_DNA_helicase_RecG"/>
</dbReference>
<dbReference type="SMART" id="SM00487">
    <property type="entry name" value="DEXDc"/>
    <property type="match status" value="1"/>
</dbReference>
<dbReference type="InterPro" id="IPR033454">
    <property type="entry name" value="RecG_wedge"/>
</dbReference>
<comment type="similarity">
    <text evidence="1 15">Belongs to the helicase family. RecG subfamily.</text>
</comment>
<dbReference type="SUPFAM" id="SSF52540">
    <property type="entry name" value="P-loop containing nucleoside triphosphate hydrolases"/>
    <property type="match status" value="2"/>
</dbReference>
<dbReference type="Pfam" id="PF00271">
    <property type="entry name" value="Helicase_C"/>
    <property type="match status" value="1"/>
</dbReference>
<sequence>MSGQLEPGIEKERLMTLTVDHLAAEPVTCLKGVGAALAAKLERLHIYTLQDLLFHLPLRYEDRTRLQSVAWLRPGQSALVEGTVIDARVEMGRRRSLLVLLDDRGARLGLRFYYFNATQKQRWSPGACLRVFGEVRPGRSGLEMYHPEVTVLPPGETVPVDGALTPVYPTTEGLPQRRLRQLIQEALRWLDRCRPEDLLPDDLVPGLPPMSLEEALRYLHQPPPDADLRLLGEGAHPWQQRLAFEELLAHHLSLLRVRQTVQARGAPVLDHTALLSAWRERLPFALTGAQARVLDDIRRDMAQDRPMLRLVQGDVGSGKTAVAAAAAAIAAGSGFQVAIMAPTDVLAEQHHRQFEAWFGPLGLQVVRLSGTMKARERREALAALASGEAAVAVGTHALFQDDVRFSRLGLVIIDEQHRFGVHQRLALRDKGQQGDRVPHQLVMTATPIPRTLAMSLYADLDTSVIDELPAGRQPITTLVVSDTRREEVMARMRAVCQSGRQVYWVCTLVDESEVLQCQAAEATAEMLAAALPDLRIGLVHGRMKTADKQAVMAAFAAGDIQVLVATTVIEVGVDVPNATLMVIENPERLGLAQLHQLRGRVGRGQHASFCVLMYHAPLSETARARLEVMRETTDGFRIAEKDLEIRGPGEVLGTRQTGMVQFRIADLQRDQGWLPRVRDAAHALLDDRRRVDALIARWIGARETYAQV</sequence>
<gene>
    <name evidence="18" type="primary">recG</name>
    <name evidence="18" type="ORF">AAIA72_13785</name>
</gene>
<evidence type="ECO:0000256" key="6">
    <source>
        <dbReference type="ARBA" id="ARBA00022806"/>
    </source>
</evidence>
<evidence type="ECO:0000256" key="1">
    <source>
        <dbReference type="ARBA" id="ARBA00007504"/>
    </source>
</evidence>
<evidence type="ECO:0000256" key="2">
    <source>
        <dbReference type="ARBA" id="ARBA00017846"/>
    </source>
</evidence>
<evidence type="ECO:0000256" key="11">
    <source>
        <dbReference type="ARBA" id="ARBA00023235"/>
    </source>
</evidence>
<dbReference type="SUPFAM" id="SSF50249">
    <property type="entry name" value="Nucleic acid-binding proteins"/>
    <property type="match status" value="1"/>
</dbReference>
<dbReference type="EMBL" id="CP154858">
    <property type="protein sequence ID" value="XDT71862.1"/>
    <property type="molecule type" value="Genomic_DNA"/>
</dbReference>
<keyword evidence="9 15" id="KW-0233">DNA recombination</keyword>
<keyword evidence="3 15" id="KW-0547">Nucleotide-binding</keyword>
<dbReference type="GO" id="GO:0043138">
    <property type="term" value="F:3'-5' DNA helicase activity"/>
    <property type="evidence" value="ECO:0007669"/>
    <property type="project" value="UniProtKB-EC"/>
</dbReference>
<evidence type="ECO:0000256" key="12">
    <source>
        <dbReference type="ARBA" id="ARBA00034617"/>
    </source>
</evidence>
<evidence type="ECO:0000256" key="4">
    <source>
        <dbReference type="ARBA" id="ARBA00022763"/>
    </source>
</evidence>
<dbReference type="InterPro" id="IPR027417">
    <property type="entry name" value="P-loop_NTPase"/>
</dbReference>
<dbReference type="InterPro" id="IPR047112">
    <property type="entry name" value="RecG/Mfd"/>
</dbReference>
<keyword evidence="11" id="KW-0413">Isomerase</keyword>
<evidence type="ECO:0000256" key="8">
    <source>
        <dbReference type="ARBA" id="ARBA00023125"/>
    </source>
</evidence>
<evidence type="ECO:0000256" key="9">
    <source>
        <dbReference type="ARBA" id="ARBA00023172"/>
    </source>
</evidence>
<dbReference type="NCBIfam" id="TIGR00643">
    <property type="entry name" value="recG"/>
    <property type="match status" value="1"/>
</dbReference>
<dbReference type="AlphaFoldDB" id="A0AB39UV28"/>
<protein>
    <recommendedName>
        <fullName evidence="2 15">ATP-dependent DNA helicase RecG</fullName>
        <ecNumber evidence="13 15">5.6.2.4</ecNumber>
    </recommendedName>
</protein>
<comment type="function">
    <text evidence="15">Plays a critical role in recombination and DNA repair. Helps process Holliday junction intermediates to mature products by catalyzing branch migration. Has replication fork regression activity, unwinds stalled or blocked replication forks to make a HJ that can be resolved. Has a DNA unwinding activity characteristic of a DNA helicase with 3'-5' polarity.</text>
</comment>
<dbReference type="PANTHER" id="PTHR47964:SF1">
    <property type="entry name" value="ATP-DEPENDENT DNA HELICASE HOMOLOG RECG, CHLOROPLASTIC"/>
    <property type="match status" value="1"/>
</dbReference>
<dbReference type="NCBIfam" id="NF008163">
    <property type="entry name" value="PRK10917.1-1"/>
    <property type="match status" value="1"/>
</dbReference>
<dbReference type="CDD" id="cd17992">
    <property type="entry name" value="DEXHc_RecG"/>
    <property type="match status" value="1"/>
</dbReference>
<dbReference type="Pfam" id="PF19833">
    <property type="entry name" value="RecG_dom3_C"/>
    <property type="match status" value="1"/>
</dbReference>
<evidence type="ECO:0000256" key="7">
    <source>
        <dbReference type="ARBA" id="ARBA00022840"/>
    </source>
</evidence>
<dbReference type="PANTHER" id="PTHR47964">
    <property type="entry name" value="ATP-DEPENDENT DNA HELICASE HOMOLOG RECG, CHLOROPLASTIC"/>
    <property type="match status" value="1"/>
</dbReference>
<evidence type="ECO:0000259" key="17">
    <source>
        <dbReference type="PROSITE" id="PS51194"/>
    </source>
</evidence>
<dbReference type="GO" id="GO:0006281">
    <property type="term" value="P:DNA repair"/>
    <property type="evidence" value="ECO:0007669"/>
    <property type="project" value="UniProtKB-UniRule"/>
</dbReference>
<evidence type="ECO:0000256" key="13">
    <source>
        <dbReference type="ARBA" id="ARBA00034808"/>
    </source>
</evidence>
<keyword evidence="4 15" id="KW-0227">DNA damage</keyword>
<dbReference type="Gene3D" id="2.40.50.140">
    <property type="entry name" value="Nucleic acid-binding proteins"/>
    <property type="match status" value="1"/>
</dbReference>